<evidence type="ECO:0000256" key="6">
    <source>
        <dbReference type="ARBA" id="ARBA00022679"/>
    </source>
</evidence>
<feature type="binding site" evidence="13">
    <location>
        <position position="127"/>
    </location>
    <ligand>
        <name>Mg(2+)</name>
        <dbReference type="ChEBI" id="CHEBI:18420"/>
    </ligand>
</feature>
<feature type="binding site" evidence="12">
    <location>
        <position position="127"/>
    </location>
    <ligand>
        <name>CoA</name>
        <dbReference type="ChEBI" id="CHEBI:57287"/>
    </ligand>
</feature>
<protein>
    <recommendedName>
        <fullName evidence="5">Enterobactin synthase component D</fullName>
    </recommendedName>
    <alternativeName>
        <fullName evidence="8">4'-phosphopantetheinyl transferase EntD</fullName>
    </alternativeName>
    <alternativeName>
        <fullName evidence="9">Enterochelin synthase D</fullName>
    </alternativeName>
</protein>
<gene>
    <name evidence="16" type="primary">ybtD</name>
    <name evidence="16" type="ORF">EPIR_2417</name>
</gene>
<feature type="binding site" evidence="12">
    <location>
        <position position="176"/>
    </location>
    <ligand>
        <name>CoA</name>
        <dbReference type="ChEBI" id="CHEBI:57287"/>
    </ligand>
</feature>
<evidence type="ECO:0000256" key="5">
    <source>
        <dbReference type="ARBA" id="ARBA00019087"/>
    </source>
</evidence>
<keyword evidence="13" id="KW-0479">Metal-binding</keyword>
<comment type="caution">
    <text evidence="16">The sequence shown here is derived from an EMBL/GenBank/DDBJ whole genome shotgun (WGS) entry which is preliminary data.</text>
</comment>
<evidence type="ECO:0000256" key="8">
    <source>
        <dbReference type="ARBA" id="ARBA00029894"/>
    </source>
</evidence>
<dbReference type="UniPathway" id="UPA00017"/>
<keyword evidence="13" id="KW-0460">Magnesium</keyword>
<accession>V5ZA14</accession>
<sequence length="242" mass="27131">MSVPIIPLLPPFITYASLQPLDGYPSVKLLDVRFDAEHFTPSLFSTLEIPMPVHLDRAVSKRRAEYLASRYSLQQALASFGIDGFVLGNAADRAPIWPQGISGSLSHTQQQVCALLTRDRHLLLGIDCEQMMAQSVANETQTMLINQQERERLEQCSIPFNTALTIVFSLKESLYKALYPHLKQFMDFSAAEVVDCSGDMRQVSLRLTQTFSAEMQAGRVFAGRAVLQSDRVLTWVVEPQPR</sequence>
<comment type="similarity">
    <text evidence="3">Belongs to the P-Pant transferase superfamily. EntD family.</text>
</comment>
<name>V5ZA14_9GAMM</name>
<comment type="catalytic activity">
    <reaction evidence="11">
        <text>apo-[peptidyl-carrier protein] + CoA = holo-[peptidyl-carrier protein] + adenosine 3',5'-bisphosphate + H(+)</text>
        <dbReference type="Rhea" id="RHEA:46228"/>
        <dbReference type="Rhea" id="RHEA-COMP:11479"/>
        <dbReference type="Rhea" id="RHEA-COMP:11480"/>
        <dbReference type="ChEBI" id="CHEBI:15378"/>
        <dbReference type="ChEBI" id="CHEBI:29999"/>
        <dbReference type="ChEBI" id="CHEBI:57287"/>
        <dbReference type="ChEBI" id="CHEBI:58343"/>
        <dbReference type="ChEBI" id="CHEBI:64479"/>
    </reaction>
</comment>
<dbReference type="InterPro" id="IPR037143">
    <property type="entry name" value="4-PPantetheinyl_Trfase_dom_sf"/>
</dbReference>
<dbReference type="GO" id="GO:0008897">
    <property type="term" value="F:holo-[acyl-carrier-protein] synthase activity"/>
    <property type="evidence" value="ECO:0007669"/>
    <property type="project" value="InterPro"/>
</dbReference>
<evidence type="ECO:0000256" key="12">
    <source>
        <dbReference type="PIRSR" id="PIRSR603542-1"/>
    </source>
</evidence>
<comment type="cofactor">
    <cofactor evidence="13">
        <name>Mg(2+)</name>
        <dbReference type="ChEBI" id="CHEBI:18420"/>
    </cofactor>
</comment>
<keyword evidence="7" id="KW-0259">Enterobactin biosynthesis</keyword>
<feature type="binding site" evidence="12">
    <location>
        <begin position="106"/>
        <end position="107"/>
    </location>
    <ligand>
        <name>CoA</name>
        <dbReference type="ChEBI" id="CHEBI:57287"/>
    </ligand>
</feature>
<evidence type="ECO:0000313" key="16">
    <source>
        <dbReference type="EMBL" id="CCG87780.1"/>
    </source>
</evidence>
<dbReference type="PRINTS" id="PR01399">
    <property type="entry name" value="ENTSNTHTASED"/>
</dbReference>
<feature type="domain" description="4'-phosphopantetheinyl transferase N-terminal" evidence="15">
    <location>
        <begin position="55"/>
        <end position="116"/>
    </location>
</feature>
<dbReference type="GO" id="GO:0009239">
    <property type="term" value="P:enterobactin biosynthetic process"/>
    <property type="evidence" value="ECO:0007669"/>
    <property type="project" value="UniProtKB-UniPathway"/>
</dbReference>
<feature type="binding site" evidence="12">
    <location>
        <position position="62"/>
    </location>
    <ligand>
        <name>CoA</name>
        <dbReference type="ChEBI" id="CHEBI:57287"/>
    </ligand>
</feature>
<feature type="binding site" evidence="12">
    <location>
        <position position="172"/>
    </location>
    <ligand>
        <name>CoA</name>
        <dbReference type="ChEBI" id="CHEBI:57287"/>
    </ligand>
</feature>
<dbReference type="InterPro" id="IPR041354">
    <property type="entry name" value="4PPT_N"/>
</dbReference>
<dbReference type="GO" id="GO:0009366">
    <property type="term" value="C:enterobactin synthetase complex"/>
    <property type="evidence" value="ECO:0007669"/>
    <property type="project" value="InterPro"/>
</dbReference>
<dbReference type="EMBL" id="CAHS01000015">
    <property type="protein sequence ID" value="CCG87780.1"/>
    <property type="molecule type" value="Genomic_DNA"/>
</dbReference>
<dbReference type="Pfam" id="PF17837">
    <property type="entry name" value="4PPT_N"/>
    <property type="match status" value="1"/>
</dbReference>
<dbReference type="RefSeq" id="WP_023655565.1">
    <property type="nucleotide sequence ID" value="NZ_CAHS01000015.1"/>
</dbReference>
<comment type="catalytic activity">
    <reaction evidence="10">
        <text>apo-[aryl-carrier protein] + CoA = holo-[aryl-carrier protein] + adenosine 3',5'-bisphosphate + H(+)</text>
        <dbReference type="Rhea" id="RHEA:48404"/>
        <dbReference type="Rhea" id="RHEA-COMP:15903"/>
        <dbReference type="Rhea" id="RHEA-COMP:17557"/>
        <dbReference type="ChEBI" id="CHEBI:15378"/>
        <dbReference type="ChEBI" id="CHEBI:29999"/>
        <dbReference type="ChEBI" id="CHEBI:57287"/>
        <dbReference type="ChEBI" id="CHEBI:58343"/>
        <dbReference type="ChEBI" id="CHEBI:64479"/>
    </reaction>
</comment>
<evidence type="ECO:0000313" key="17">
    <source>
        <dbReference type="Proteomes" id="UP000018217"/>
    </source>
</evidence>
<evidence type="ECO:0000256" key="13">
    <source>
        <dbReference type="PIRSR" id="PIRSR603542-2"/>
    </source>
</evidence>
<evidence type="ECO:0000256" key="11">
    <source>
        <dbReference type="ARBA" id="ARBA00049191"/>
    </source>
</evidence>
<evidence type="ECO:0000256" key="2">
    <source>
        <dbReference type="ARBA" id="ARBA00004993"/>
    </source>
</evidence>
<dbReference type="Proteomes" id="UP000018217">
    <property type="component" value="Unassembled WGS sequence"/>
</dbReference>
<dbReference type="PANTHER" id="PTHR38096">
    <property type="entry name" value="ENTEROBACTIN SYNTHASE COMPONENT D"/>
    <property type="match status" value="1"/>
</dbReference>
<feature type="binding site" evidence="13">
    <location>
        <position position="129"/>
    </location>
    <ligand>
        <name>Mg(2+)</name>
        <dbReference type="ChEBI" id="CHEBI:18420"/>
    </ligand>
</feature>
<dbReference type="PANTHER" id="PTHR38096:SF1">
    <property type="entry name" value="ENTEROBACTIN SYNTHASE COMPONENT D"/>
    <property type="match status" value="1"/>
</dbReference>
<organism evidence="16 17">
    <name type="scientific">Erwinia piriflorinigrans CFBP 5888</name>
    <dbReference type="NCBI Taxonomy" id="1161919"/>
    <lineage>
        <taxon>Bacteria</taxon>
        <taxon>Pseudomonadati</taxon>
        <taxon>Pseudomonadota</taxon>
        <taxon>Gammaproteobacteria</taxon>
        <taxon>Enterobacterales</taxon>
        <taxon>Erwiniaceae</taxon>
        <taxon>Erwinia</taxon>
    </lineage>
</organism>
<dbReference type="InterPro" id="IPR003542">
    <property type="entry name" value="Enbac_synth_compD-like"/>
</dbReference>
<evidence type="ECO:0000259" key="15">
    <source>
        <dbReference type="Pfam" id="PF17837"/>
    </source>
</evidence>
<feature type="domain" description="4'-phosphopantetheinyl transferase" evidence="14">
    <location>
        <begin position="124"/>
        <end position="211"/>
    </location>
</feature>
<dbReference type="GO" id="GO:0000287">
    <property type="term" value="F:magnesium ion binding"/>
    <property type="evidence" value="ECO:0007669"/>
    <property type="project" value="InterPro"/>
</dbReference>
<proteinExistence type="inferred from homology"/>
<dbReference type="AlphaFoldDB" id="V5ZA14"/>
<dbReference type="GO" id="GO:0005886">
    <property type="term" value="C:plasma membrane"/>
    <property type="evidence" value="ECO:0007669"/>
    <property type="project" value="TreeGrafter"/>
</dbReference>
<comment type="pathway">
    <text evidence="2">Siderophore biosynthesis; enterobactin biosynthesis.</text>
</comment>
<dbReference type="InterPro" id="IPR008278">
    <property type="entry name" value="4-PPantetheinyl_Trfase_dom"/>
</dbReference>
<keyword evidence="6 16" id="KW-0808">Transferase</keyword>
<dbReference type="Pfam" id="PF01648">
    <property type="entry name" value="ACPS"/>
    <property type="match status" value="1"/>
</dbReference>
<evidence type="ECO:0000256" key="9">
    <source>
        <dbReference type="ARBA" id="ARBA00031996"/>
    </source>
</evidence>
<comment type="subunit">
    <text evidence="4">EntB, EntD, EntE, and EntF form a multienzyme complex called enterobactin synthase.</text>
</comment>
<dbReference type="SUPFAM" id="SSF56214">
    <property type="entry name" value="4'-phosphopantetheinyl transferase"/>
    <property type="match status" value="1"/>
</dbReference>
<keyword evidence="17" id="KW-1185">Reference proteome</keyword>
<evidence type="ECO:0000259" key="14">
    <source>
        <dbReference type="Pfam" id="PF01648"/>
    </source>
</evidence>
<reference evidence="16 17" key="1">
    <citation type="journal article" date="2013" name="Syst. Appl. Microbiol.">
        <title>Phylogenetic position and virulence apparatus of the pear flower necrosis pathogen Erwinia piriflorinigrans CFBP 5888T as assessed by comparative genomics.</title>
        <authorList>
            <person name="Smits T.H."/>
            <person name="Rezzonico F."/>
            <person name="Lopez M.M."/>
            <person name="Blom J."/>
            <person name="Goesmann A."/>
            <person name="Frey J.E."/>
            <person name="Duffy B."/>
        </authorList>
    </citation>
    <scope>NUCLEOTIDE SEQUENCE [LARGE SCALE GENOMIC DNA]</scope>
    <source>
        <strain evidence="17">CFBP5888</strain>
    </source>
</reference>
<evidence type="ECO:0000256" key="10">
    <source>
        <dbReference type="ARBA" id="ARBA00049176"/>
    </source>
</evidence>
<evidence type="ECO:0000256" key="3">
    <source>
        <dbReference type="ARBA" id="ARBA00008342"/>
    </source>
</evidence>
<evidence type="ECO:0000256" key="1">
    <source>
        <dbReference type="ARBA" id="ARBA00003937"/>
    </source>
</evidence>
<dbReference type="STRING" id="1161919.EPIR_2417"/>
<feature type="binding site" evidence="12">
    <location>
        <position position="70"/>
    </location>
    <ligand>
        <name>CoA</name>
        <dbReference type="ChEBI" id="CHEBI:57287"/>
    </ligand>
</feature>
<comment type="function">
    <text evidence="1">Involved in the biosynthesis of the siderophore enterobactin (enterochelin), which is a macrocyclic trimeric lactone of N-(2,3-dihydroxybenzoyl)-serine. The serine trilactone serves as a scaffolding for the three catechol functionalities that provide hexadentate coordination for the tightly ligated iron(2+) atoms. Plays an essential role in the assembly of the enterobactin by catalyzing the transfer of the 4'-phosphopantetheine (Ppant) moiety from coenzyme A to the apo-domains of both EntB (ArCP domain) and EntF (PCP domain) to yield their holo-forms which make them competent for the activation of 2,3-dihydroxybenzoate (DHB) and L-serine, respectively.</text>
</comment>
<evidence type="ECO:0000256" key="4">
    <source>
        <dbReference type="ARBA" id="ARBA00011503"/>
    </source>
</evidence>
<dbReference type="OrthoDB" id="8210607at2"/>
<evidence type="ECO:0000256" key="7">
    <source>
        <dbReference type="ARBA" id="ARBA00023191"/>
    </source>
</evidence>